<organism evidence="5 6">
    <name type="scientific">Nonomuraea angiospora</name>
    <dbReference type="NCBI Taxonomy" id="46172"/>
    <lineage>
        <taxon>Bacteria</taxon>
        <taxon>Bacillati</taxon>
        <taxon>Actinomycetota</taxon>
        <taxon>Actinomycetes</taxon>
        <taxon>Streptosporangiales</taxon>
        <taxon>Streptosporangiaceae</taxon>
        <taxon>Nonomuraea</taxon>
    </lineage>
</organism>
<keyword evidence="6" id="KW-1185">Reference proteome</keyword>
<comment type="caution">
    <text evidence="5">The sequence shown here is derived from an EMBL/GenBank/DDBJ whole genome shotgun (WGS) entry which is preliminary data.</text>
</comment>
<accession>A0ABR9MC99</accession>
<dbReference type="Proteomes" id="UP000633509">
    <property type="component" value="Unassembled WGS sequence"/>
</dbReference>
<gene>
    <name evidence="5" type="ORF">H4W80_008798</name>
</gene>
<keyword evidence="3" id="KW-0520">NAD</keyword>
<name>A0ABR9MC99_9ACTN</name>
<dbReference type="EMBL" id="JADBEK010000001">
    <property type="protein sequence ID" value="MBE1590540.1"/>
    <property type="molecule type" value="Genomic_DNA"/>
</dbReference>
<dbReference type="Pfam" id="PF01370">
    <property type="entry name" value="Epimerase"/>
    <property type="match status" value="1"/>
</dbReference>
<feature type="domain" description="NAD-dependent epimerase/dehydratase" evidence="4">
    <location>
        <begin position="13"/>
        <end position="179"/>
    </location>
</feature>
<evidence type="ECO:0000256" key="1">
    <source>
        <dbReference type="ARBA" id="ARBA00007637"/>
    </source>
</evidence>
<dbReference type="InterPro" id="IPR001509">
    <property type="entry name" value="Epimerase_deHydtase"/>
</dbReference>
<proteinExistence type="inferred from homology"/>
<dbReference type="InterPro" id="IPR036291">
    <property type="entry name" value="NAD(P)-bd_dom_sf"/>
</dbReference>
<evidence type="ECO:0000313" key="5">
    <source>
        <dbReference type="EMBL" id="MBE1590540.1"/>
    </source>
</evidence>
<sequence>MTDSASPVKPARVLVTGADGTIGRPVVEALLSAGISVTALSTAWSGPSPADRIFTGDAADETLVRQALEDADAVVHLAAIPHPHLGTAREVFVGNTSATFTVLNAAGEAGVRRAVIASSINAFGVPLNRHDLTPAYYPLDELSPVAHDDAYSLSKWVDEQTGAWAHSRWGITVVALRFPLVRDLRQLREAAARLSRNPGEQARLAREGWAYLAMADAVDAVLRGLTRPISGMHTLLLAAEDTLMGEPTDLLLDRFTPTSERRRTFPGRTAPIDTSAARRVLGWVPRHRLGDPGGPINATFQETPA</sequence>
<evidence type="ECO:0000259" key="4">
    <source>
        <dbReference type="Pfam" id="PF01370"/>
    </source>
</evidence>
<dbReference type="PANTHER" id="PTHR43103:SF5">
    <property type="entry name" value="4-EPIMERASE, PUTATIVE (AFU_ORTHOLOGUE AFUA_7G00360)-RELATED"/>
    <property type="match status" value="1"/>
</dbReference>
<protein>
    <submittedName>
        <fullName evidence="5">Nucleoside-diphosphate-sugar epimerase</fullName>
    </submittedName>
</protein>
<dbReference type="RefSeq" id="WP_225963978.1">
    <property type="nucleotide sequence ID" value="NZ_JADBEK010000001.1"/>
</dbReference>
<evidence type="ECO:0000256" key="2">
    <source>
        <dbReference type="ARBA" id="ARBA00023002"/>
    </source>
</evidence>
<dbReference type="SUPFAM" id="SSF51735">
    <property type="entry name" value="NAD(P)-binding Rossmann-fold domains"/>
    <property type="match status" value="1"/>
</dbReference>
<keyword evidence="2" id="KW-0560">Oxidoreductase</keyword>
<comment type="similarity">
    <text evidence="1">Belongs to the NAD(P)-dependent epimerase/dehydratase family.</text>
</comment>
<dbReference type="PANTHER" id="PTHR43103">
    <property type="entry name" value="NUCLEOSIDE-DIPHOSPHATE-SUGAR EPIMERASE"/>
    <property type="match status" value="1"/>
</dbReference>
<evidence type="ECO:0000313" key="6">
    <source>
        <dbReference type="Proteomes" id="UP000633509"/>
    </source>
</evidence>
<dbReference type="Gene3D" id="3.40.50.720">
    <property type="entry name" value="NAD(P)-binding Rossmann-like Domain"/>
    <property type="match status" value="1"/>
</dbReference>
<reference evidence="5 6" key="1">
    <citation type="submission" date="2020-10" db="EMBL/GenBank/DDBJ databases">
        <title>Sequencing the genomes of 1000 actinobacteria strains.</title>
        <authorList>
            <person name="Klenk H.-P."/>
        </authorList>
    </citation>
    <scope>NUCLEOTIDE SEQUENCE [LARGE SCALE GENOMIC DNA]</scope>
    <source>
        <strain evidence="5 6">DSM 43173</strain>
    </source>
</reference>
<evidence type="ECO:0000256" key="3">
    <source>
        <dbReference type="ARBA" id="ARBA00023027"/>
    </source>
</evidence>